<organism evidence="2 3">
    <name type="scientific">Rhodoferax mekongensis</name>
    <dbReference type="NCBI Taxonomy" id="3068341"/>
    <lineage>
        <taxon>Bacteria</taxon>
        <taxon>Pseudomonadati</taxon>
        <taxon>Pseudomonadota</taxon>
        <taxon>Betaproteobacteria</taxon>
        <taxon>Burkholderiales</taxon>
        <taxon>Comamonadaceae</taxon>
        <taxon>Rhodoferax</taxon>
    </lineage>
</organism>
<sequence>MCAIKTALQDSPSVQTVRGPARVAQFLNIRTLGPNHRARLMRHLIALEPQDRYLRFGYTASDQQIANYVERLDFVNDAVFGVFNNRLKIVGMAHLATYMDADGSNVGDFGVSVSPSARGKGIGGRLFERAALHARNEGVDVLQIHALAENAAMLAIARKCGATVHRHGPESEAYLKLPRPDLESRLSELLEESWAGLQYGAKAQTRIFCGLIAGFQSLRKSASSATKACSP</sequence>
<accession>A0ABZ0B518</accession>
<feature type="domain" description="N-acetyltransferase" evidence="1">
    <location>
        <begin position="27"/>
        <end position="180"/>
    </location>
</feature>
<proteinExistence type="predicted"/>
<dbReference type="InterPro" id="IPR016181">
    <property type="entry name" value="Acyl_CoA_acyltransferase"/>
</dbReference>
<name>A0ABZ0B518_9BURK</name>
<protein>
    <submittedName>
        <fullName evidence="2">GNAT family N-acetyltransferase</fullName>
    </submittedName>
</protein>
<gene>
    <name evidence="2" type="ORF">RAN89_18575</name>
</gene>
<evidence type="ECO:0000259" key="1">
    <source>
        <dbReference type="PROSITE" id="PS51186"/>
    </source>
</evidence>
<dbReference type="Proteomes" id="UP001302257">
    <property type="component" value="Chromosome"/>
</dbReference>
<dbReference type="SUPFAM" id="SSF55729">
    <property type="entry name" value="Acyl-CoA N-acyltransferases (Nat)"/>
    <property type="match status" value="1"/>
</dbReference>
<reference evidence="2 3" key="1">
    <citation type="submission" date="2023-08" db="EMBL/GenBank/DDBJ databases">
        <title>Rhodoferax potami sp. nov. and Rhodoferax mekongensis sp. nov., isolated from the Mekong River in Thailand.</title>
        <authorList>
            <person name="Kitikhun S."/>
            <person name="Charoenyingcharoen P."/>
            <person name="Siriarchawattana P."/>
            <person name="Likhitrattanapisal S."/>
            <person name="Nilsakha T."/>
            <person name="Chanpet A."/>
            <person name="Rattanawaree P."/>
            <person name="Ingsriswang S."/>
        </authorList>
    </citation>
    <scope>NUCLEOTIDE SEQUENCE [LARGE SCALE GENOMIC DNA]</scope>
    <source>
        <strain evidence="2 3">TBRC 17307</strain>
    </source>
</reference>
<dbReference type="EMBL" id="CP132507">
    <property type="protein sequence ID" value="WNO06770.1"/>
    <property type="molecule type" value="Genomic_DNA"/>
</dbReference>
<evidence type="ECO:0000313" key="2">
    <source>
        <dbReference type="EMBL" id="WNO06770.1"/>
    </source>
</evidence>
<evidence type="ECO:0000313" key="3">
    <source>
        <dbReference type="Proteomes" id="UP001302257"/>
    </source>
</evidence>
<dbReference type="Gene3D" id="3.40.630.30">
    <property type="match status" value="1"/>
</dbReference>
<keyword evidence="3" id="KW-1185">Reference proteome</keyword>
<dbReference type="CDD" id="cd04301">
    <property type="entry name" value="NAT_SF"/>
    <property type="match status" value="1"/>
</dbReference>
<dbReference type="InterPro" id="IPR000182">
    <property type="entry name" value="GNAT_dom"/>
</dbReference>
<dbReference type="PROSITE" id="PS51186">
    <property type="entry name" value="GNAT"/>
    <property type="match status" value="1"/>
</dbReference>
<dbReference type="Pfam" id="PF00583">
    <property type="entry name" value="Acetyltransf_1"/>
    <property type="match status" value="1"/>
</dbReference>